<keyword evidence="1" id="KW-0472">Membrane</keyword>
<dbReference type="EMBL" id="FOFG01000014">
    <property type="protein sequence ID" value="SER29022.1"/>
    <property type="molecule type" value="Genomic_DNA"/>
</dbReference>
<evidence type="ECO:0000256" key="1">
    <source>
        <dbReference type="SAM" id="Phobius"/>
    </source>
</evidence>
<keyword evidence="1" id="KW-1133">Transmembrane helix</keyword>
<dbReference type="Pfam" id="PF14373">
    <property type="entry name" value="Imm_superinfect"/>
    <property type="match status" value="1"/>
</dbReference>
<accession>A0A1H9MZC0</accession>
<feature type="transmembrane region" description="Helical" evidence="1">
    <location>
        <begin position="35"/>
        <end position="59"/>
    </location>
</feature>
<organism evidence="2 3">
    <name type="scientific">Faunimonas pinastri</name>
    <dbReference type="NCBI Taxonomy" id="1855383"/>
    <lineage>
        <taxon>Bacteria</taxon>
        <taxon>Pseudomonadati</taxon>
        <taxon>Pseudomonadota</taxon>
        <taxon>Alphaproteobacteria</taxon>
        <taxon>Hyphomicrobiales</taxon>
        <taxon>Afifellaceae</taxon>
        <taxon>Faunimonas</taxon>
    </lineage>
</organism>
<dbReference type="STRING" id="1855383.SAMN05216548_114117"/>
<proteinExistence type="predicted"/>
<dbReference type="AlphaFoldDB" id="A0A1H9MZC0"/>
<evidence type="ECO:0000313" key="2">
    <source>
        <dbReference type="EMBL" id="SER29022.1"/>
    </source>
</evidence>
<evidence type="ECO:0000313" key="3">
    <source>
        <dbReference type="Proteomes" id="UP000199647"/>
    </source>
</evidence>
<dbReference type="InterPro" id="IPR016410">
    <property type="entry name" value="Phage_imm"/>
</dbReference>
<dbReference type="RefSeq" id="WP_092498627.1">
    <property type="nucleotide sequence ID" value="NZ_FOFG01000014.1"/>
</dbReference>
<keyword evidence="3" id="KW-1185">Reference proteome</keyword>
<gene>
    <name evidence="2" type="ORF">SAMN05216548_114117</name>
</gene>
<dbReference type="Proteomes" id="UP000199647">
    <property type="component" value="Unassembled WGS sequence"/>
</dbReference>
<keyword evidence="1" id="KW-0812">Transmembrane</keyword>
<feature type="transmembrane region" description="Helical" evidence="1">
    <location>
        <begin position="6"/>
        <end position="28"/>
    </location>
</feature>
<name>A0A1H9MZC0_9HYPH</name>
<protein>
    <submittedName>
        <fullName evidence="2">Superinfection immunity protein</fullName>
    </submittedName>
</protein>
<sequence>MNPDVSTGLLLIVILIALYLLPAIIAFSRGHHNRVAILVLNLLLGWSVLGWIAALVWSFTAVERAPGVIYTDQRAREPRTVRIEPVSPVRQIEPVVSAEPPASLDGADIEEHLRHLEALRGRGVITEEELRELRLKAISHSVR</sequence>
<reference evidence="2 3" key="1">
    <citation type="submission" date="2016-10" db="EMBL/GenBank/DDBJ databases">
        <authorList>
            <person name="de Groot N.N."/>
        </authorList>
    </citation>
    <scope>NUCLEOTIDE SEQUENCE [LARGE SCALE GENOMIC DNA]</scope>
    <source>
        <strain evidence="2 3">A52C2</strain>
    </source>
</reference>